<gene>
    <name evidence="11" type="ORF">BLNAU_6346</name>
</gene>
<keyword evidence="3" id="KW-0963">Cytoplasm</keyword>
<protein>
    <recommendedName>
        <fullName evidence="6">Translation initiation factor eIF2B subunit delta</fullName>
    </recommendedName>
    <alternativeName>
        <fullName evidence="7">eIF2B GDP-GTP exchange factor subunit delta</fullName>
    </alternativeName>
</protein>
<dbReference type="Proteomes" id="UP001281761">
    <property type="component" value="Unassembled WGS sequence"/>
</dbReference>
<evidence type="ECO:0000256" key="9">
    <source>
        <dbReference type="RuleBase" id="RU003814"/>
    </source>
</evidence>
<comment type="subunit">
    <text evidence="8">Component of the translation initiation factor 2B (eIF2B) complex which is a heterodecamer of two sets of five different subunits: alpha, beta, gamma, delta and epsilon. Subunits alpha, beta and delta comprise a regulatory subcomplex and subunits epsilon and gamma comprise a catalytic subcomplex. Within the complex, the hexameric regulatory complex resides at the center, with the two heterodimeric catalytic subcomplexes bound on opposite sides.</text>
</comment>
<evidence type="ECO:0000256" key="5">
    <source>
        <dbReference type="ARBA" id="ARBA00022917"/>
    </source>
</evidence>
<evidence type="ECO:0000313" key="11">
    <source>
        <dbReference type="EMBL" id="KAK2958577.1"/>
    </source>
</evidence>
<dbReference type="PANTHER" id="PTHR10233">
    <property type="entry name" value="TRANSLATION INITIATION FACTOR EIF-2B"/>
    <property type="match status" value="1"/>
</dbReference>
<organism evidence="11 12">
    <name type="scientific">Blattamonas nauphoetae</name>
    <dbReference type="NCBI Taxonomy" id="2049346"/>
    <lineage>
        <taxon>Eukaryota</taxon>
        <taxon>Metamonada</taxon>
        <taxon>Preaxostyla</taxon>
        <taxon>Oxymonadida</taxon>
        <taxon>Blattamonas</taxon>
    </lineage>
</organism>
<dbReference type="InterPro" id="IPR000649">
    <property type="entry name" value="IF-2B-related"/>
</dbReference>
<evidence type="ECO:0000256" key="2">
    <source>
        <dbReference type="ARBA" id="ARBA00007251"/>
    </source>
</evidence>
<dbReference type="SUPFAM" id="SSF100950">
    <property type="entry name" value="NagB/RpiA/CoA transferase-like"/>
    <property type="match status" value="1"/>
</dbReference>
<dbReference type="EMBL" id="JARBJD010000036">
    <property type="protein sequence ID" value="KAK2958577.1"/>
    <property type="molecule type" value="Genomic_DNA"/>
</dbReference>
<comment type="caution">
    <text evidence="11">The sequence shown here is derived from an EMBL/GenBank/DDBJ whole genome shotgun (WGS) entry which is preliminary data.</text>
</comment>
<feature type="region of interest" description="Disordered" evidence="10">
    <location>
        <begin position="1"/>
        <end position="63"/>
    </location>
</feature>
<sequence length="447" mass="49088">MSQQQNNQKGQSEKKQQAPQKGQKQQAVPKQKGGNPPSPAQKNDNKQTPPSKNAPQPSRQPPRVNLFSELVPYKAVDNVRARFPGIHPAFIEFGVKLMNGALPPNANLPLNLMEAAETLISSFNETPIHVHLPSVMAYHVRFVENCAPHSIPLNNVLQWLRTTFSFIPTLEEEITKRYLLDVLNTYKTVYMESSASRITQRCKQLKLINPGDVVLVYGYSDLALNLIVDVHNNQIPISVIVVDDNLSRNGEEMMKAIHLNAPEVQVSFVPITGISFVMPQCTIVIIEGHAILGNGYTQGIIGSGVVAMQAVAAKKSVVCLCPALNLSDHVTTDSIWSQNSLHNPSRLLNAPPAWILKQDTLPTNPLYSVLSVGPAIPNISPESLELPNSNLQVIDLEYEVIPPTHIEMVVSESGAFPPISAPSFLSGIDKDLAERIADIVNQYKELP</sequence>
<dbReference type="Pfam" id="PF01008">
    <property type="entry name" value="IF-2B"/>
    <property type="match status" value="1"/>
</dbReference>
<dbReference type="InterPro" id="IPR042529">
    <property type="entry name" value="IF_2B-like_C"/>
</dbReference>
<evidence type="ECO:0000313" key="12">
    <source>
        <dbReference type="Proteomes" id="UP001281761"/>
    </source>
</evidence>
<dbReference type="InterPro" id="IPR037171">
    <property type="entry name" value="NagB/RpiA_transferase-like"/>
</dbReference>
<comment type="similarity">
    <text evidence="2 9">Belongs to the eIF-2B alpha/beta/delta subunits family.</text>
</comment>
<proteinExistence type="inferred from homology"/>
<reference evidence="11 12" key="1">
    <citation type="journal article" date="2022" name="bioRxiv">
        <title>Genomics of Preaxostyla Flagellates Illuminates Evolutionary Transitions and the Path Towards Mitochondrial Loss.</title>
        <authorList>
            <person name="Novak L.V.F."/>
            <person name="Treitli S.C."/>
            <person name="Pyrih J."/>
            <person name="Halakuc P."/>
            <person name="Pipaliya S.V."/>
            <person name="Vacek V."/>
            <person name="Brzon O."/>
            <person name="Soukal P."/>
            <person name="Eme L."/>
            <person name="Dacks J.B."/>
            <person name="Karnkowska A."/>
            <person name="Elias M."/>
            <person name="Hampl V."/>
        </authorList>
    </citation>
    <scope>NUCLEOTIDE SEQUENCE [LARGE SCALE GENOMIC DNA]</scope>
    <source>
        <strain evidence="11">NAU3</strain>
        <tissue evidence="11">Gut</tissue>
    </source>
</reference>
<feature type="compositionally biased region" description="Polar residues" evidence="10">
    <location>
        <begin position="40"/>
        <end position="57"/>
    </location>
</feature>
<evidence type="ECO:0000256" key="8">
    <source>
        <dbReference type="ARBA" id="ARBA00046432"/>
    </source>
</evidence>
<evidence type="ECO:0000256" key="1">
    <source>
        <dbReference type="ARBA" id="ARBA00004514"/>
    </source>
</evidence>
<name>A0ABQ9Y4A2_9EUKA</name>
<accession>A0ABQ9Y4A2</accession>
<keyword evidence="5" id="KW-0648">Protein biosynthesis</keyword>
<keyword evidence="4 11" id="KW-0396">Initiation factor</keyword>
<evidence type="ECO:0000256" key="3">
    <source>
        <dbReference type="ARBA" id="ARBA00022490"/>
    </source>
</evidence>
<dbReference type="PANTHER" id="PTHR10233:SF14">
    <property type="entry name" value="TRANSLATION INITIATION FACTOR EIF-2B SUBUNIT DELTA"/>
    <property type="match status" value="1"/>
</dbReference>
<evidence type="ECO:0000256" key="4">
    <source>
        <dbReference type="ARBA" id="ARBA00022540"/>
    </source>
</evidence>
<keyword evidence="12" id="KW-1185">Reference proteome</keyword>
<comment type="subcellular location">
    <subcellularLocation>
        <location evidence="1">Cytoplasm</location>
        <location evidence="1">Cytosol</location>
    </subcellularLocation>
</comment>
<evidence type="ECO:0000256" key="6">
    <source>
        <dbReference type="ARBA" id="ARBA00044147"/>
    </source>
</evidence>
<feature type="compositionally biased region" description="Polar residues" evidence="10">
    <location>
        <begin position="1"/>
        <end position="10"/>
    </location>
</feature>
<evidence type="ECO:0000256" key="10">
    <source>
        <dbReference type="SAM" id="MobiDB-lite"/>
    </source>
</evidence>
<evidence type="ECO:0000256" key="7">
    <source>
        <dbReference type="ARBA" id="ARBA00044356"/>
    </source>
</evidence>
<feature type="compositionally biased region" description="Low complexity" evidence="10">
    <location>
        <begin position="17"/>
        <end position="33"/>
    </location>
</feature>
<dbReference type="Gene3D" id="3.40.50.10470">
    <property type="entry name" value="Translation initiation factor eif-2b, domain 2"/>
    <property type="match status" value="1"/>
</dbReference>
<dbReference type="GO" id="GO:0003743">
    <property type="term" value="F:translation initiation factor activity"/>
    <property type="evidence" value="ECO:0007669"/>
    <property type="project" value="UniProtKB-KW"/>
</dbReference>